<accession>A0A381ZDU9</accession>
<evidence type="ECO:0000256" key="5">
    <source>
        <dbReference type="ARBA" id="ARBA00023014"/>
    </source>
</evidence>
<dbReference type="GO" id="GO:0009055">
    <property type="term" value="F:electron transfer activity"/>
    <property type="evidence" value="ECO:0007669"/>
    <property type="project" value="TreeGrafter"/>
</dbReference>
<sequence>MEIIRDAGMDIEAACGGCCACATCHLYVDKDWFSKLSAKEDDEESMLDQAFNFKVNSRLGCQIEFNEGLDGIKVELAPE</sequence>
<evidence type="ECO:0000256" key="4">
    <source>
        <dbReference type="ARBA" id="ARBA00023004"/>
    </source>
</evidence>
<organism evidence="8">
    <name type="scientific">marine metagenome</name>
    <dbReference type="NCBI Taxonomy" id="408172"/>
    <lineage>
        <taxon>unclassified sequences</taxon>
        <taxon>metagenomes</taxon>
        <taxon>ecological metagenomes</taxon>
    </lineage>
</organism>
<dbReference type="Pfam" id="PF00111">
    <property type="entry name" value="Fer2"/>
    <property type="match status" value="1"/>
</dbReference>
<dbReference type="EMBL" id="UINC01020953">
    <property type="protein sequence ID" value="SVA87485.1"/>
    <property type="molecule type" value="Genomic_DNA"/>
</dbReference>
<proteinExistence type="inferred from homology"/>
<keyword evidence="5" id="KW-0411">Iron-sulfur</keyword>
<dbReference type="InterPro" id="IPR001055">
    <property type="entry name" value="Adrenodoxin-like"/>
</dbReference>
<protein>
    <recommendedName>
        <fullName evidence="7">2Fe-2S ferredoxin-type domain-containing protein</fullName>
    </recommendedName>
</protein>
<dbReference type="PRINTS" id="PR00355">
    <property type="entry name" value="ADRENODOXIN"/>
</dbReference>
<dbReference type="Gene3D" id="3.10.20.30">
    <property type="match status" value="1"/>
</dbReference>
<evidence type="ECO:0000256" key="3">
    <source>
        <dbReference type="ARBA" id="ARBA00022723"/>
    </source>
</evidence>
<dbReference type="InterPro" id="IPR001041">
    <property type="entry name" value="2Fe-2S_ferredoxin-type"/>
</dbReference>
<dbReference type="GO" id="GO:0046872">
    <property type="term" value="F:metal ion binding"/>
    <property type="evidence" value="ECO:0007669"/>
    <property type="project" value="UniProtKB-KW"/>
</dbReference>
<comment type="cofactor">
    <cofactor evidence="6">
        <name>[2Fe-2S] cluster</name>
        <dbReference type="ChEBI" id="CHEBI:190135"/>
    </cofactor>
</comment>
<evidence type="ECO:0000256" key="1">
    <source>
        <dbReference type="ARBA" id="ARBA00010914"/>
    </source>
</evidence>
<name>A0A381ZDU9_9ZZZZ</name>
<keyword evidence="3" id="KW-0479">Metal-binding</keyword>
<feature type="domain" description="2Fe-2S ferredoxin-type" evidence="7">
    <location>
        <begin position="1"/>
        <end position="79"/>
    </location>
</feature>
<comment type="similarity">
    <text evidence="1">Belongs to the adrenodoxin/putidaredoxin family.</text>
</comment>
<dbReference type="InterPro" id="IPR036010">
    <property type="entry name" value="2Fe-2S_ferredoxin-like_sf"/>
</dbReference>
<gene>
    <name evidence="8" type="ORF">METZ01_LOCUS140339</name>
</gene>
<evidence type="ECO:0000259" key="7">
    <source>
        <dbReference type="PROSITE" id="PS51085"/>
    </source>
</evidence>
<dbReference type="GO" id="GO:0140647">
    <property type="term" value="P:P450-containing electron transport chain"/>
    <property type="evidence" value="ECO:0007669"/>
    <property type="project" value="InterPro"/>
</dbReference>
<dbReference type="PANTHER" id="PTHR23426">
    <property type="entry name" value="FERREDOXIN/ADRENODOXIN"/>
    <property type="match status" value="1"/>
</dbReference>
<keyword evidence="4" id="KW-0408">Iron</keyword>
<reference evidence="8" key="1">
    <citation type="submission" date="2018-05" db="EMBL/GenBank/DDBJ databases">
        <authorList>
            <person name="Lanie J.A."/>
            <person name="Ng W.-L."/>
            <person name="Kazmierczak K.M."/>
            <person name="Andrzejewski T.M."/>
            <person name="Davidsen T.M."/>
            <person name="Wayne K.J."/>
            <person name="Tettelin H."/>
            <person name="Glass J.I."/>
            <person name="Rusch D."/>
            <person name="Podicherti R."/>
            <person name="Tsui H.-C.T."/>
            <person name="Winkler M.E."/>
        </authorList>
    </citation>
    <scope>NUCLEOTIDE SEQUENCE</scope>
</reference>
<dbReference type="GO" id="GO:0005739">
    <property type="term" value="C:mitochondrion"/>
    <property type="evidence" value="ECO:0007669"/>
    <property type="project" value="TreeGrafter"/>
</dbReference>
<evidence type="ECO:0000313" key="8">
    <source>
        <dbReference type="EMBL" id="SVA87485.1"/>
    </source>
</evidence>
<keyword evidence="2" id="KW-0001">2Fe-2S</keyword>
<dbReference type="SUPFAM" id="SSF54292">
    <property type="entry name" value="2Fe-2S ferredoxin-like"/>
    <property type="match status" value="1"/>
</dbReference>
<evidence type="ECO:0000256" key="2">
    <source>
        <dbReference type="ARBA" id="ARBA00022714"/>
    </source>
</evidence>
<dbReference type="PANTHER" id="PTHR23426:SF65">
    <property type="entry name" value="FERREDOXIN-2, MITOCHONDRIAL"/>
    <property type="match status" value="1"/>
</dbReference>
<evidence type="ECO:0000256" key="6">
    <source>
        <dbReference type="ARBA" id="ARBA00034078"/>
    </source>
</evidence>
<dbReference type="InterPro" id="IPR012675">
    <property type="entry name" value="Beta-grasp_dom_sf"/>
</dbReference>
<dbReference type="PROSITE" id="PS51085">
    <property type="entry name" value="2FE2S_FER_2"/>
    <property type="match status" value="1"/>
</dbReference>
<dbReference type="GO" id="GO:0051537">
    <property type="term" value="F:2 iron, 2 sulfur cluster binding"/>
    <property type="evidence" value="ECO:0007669"/>
    <property type="project" value="UniProtKB-KW"/>
</dbReference>
<dbReference type="AlphaFoldDB" id="A0A381ZDU9"/>